<organism evidence="1 2">
    <name type="scientific">Laetiporus sulphureus 93-53</name>
    <dbReference type="NCBI Taxonomy" id="1314785"/>
    <lineage>
        <taxon>Eukaryota</taxon>
        <taxon>Fungi</taxon>
        <taxon>Dikarya</taxon>
        <taxon>Basidiomycota</taxon>
        <taxon>Agaricomycotina</taxon>
        <taxon>Agaricomycetes</taxon>
        <taxon>Polyporales</taxon>
        <taxon>Laetiporus</taxon>
    </lineage>
</organism>
<evidence type="ECO:0000313" key="1">
    <source>
        <dbReference type="EMBL" id="KZT09603.1"/>
    </source>
</evidence>
<proteinExistence type="predicted"/>
<dbReference type="InParanoid" id="A0A165FZ41"/>
<dbReference type="EMBL" id="KV427611">
    <property type="protein sequence ID" value="KZT09603.1"/>
    <property type="molecule type" value="Genomic_DNA"/>
</dbReference>
<sequence>MNFRCKLSNFSPTFPFSDDELKHAGLLGDDVSEPAAQAVTTMKNHPGLLNLSLFALDSPTFSDMSVSSHFSALIFASDTTVVSEYSPDDYERTSYYNGIAGDGDHPDLVYRSDYLTAPFPKPVGRFGHIPVKSVRGVFDTPLNGIWDDNVSPQIRDVIKAHKINWTSIDPARFFTHGPPGEEEKESLGPVVIWVGVSPGSTSATAQDVSREILALLLKHGVDGVVVEWREAVPQTLAGVPLLRHVGSTNATHHVRRFLTPLLGMEKDDAQGTLTLWFRENKDRSGKPSDKVFGVSNCHVLRKKTNENYEHKGGAPKIYVRVCDMRRFQRGLDDITKAVSDYVIIADHWARDIVRLQERGVQDPEDEEELEQTRIKLNEENRAIASLEAFHVQVENEWSNIKLQRNIGFVQHSVAISVDEDDTNFTLDWAAFEAAEGKVKNEFEGNVVDLGSEYAPQQLTDMFYPRAGGPTTFKYPAGRKLRIEGCASKEDLANPADIDSEDKHCIIVGKDGNTTGLTVGIFAGLVSFKKNELGIESTEYGVYNLGGKHGEVFSAKGDSGSLVWYMRDGKAYIVGQLHSGQNKGGATSNHITYCTPGWWLLTQIKKRFPHANFYPMNWEA</sequence>
<dbReference type="RefSeq" id="XP_040767343.1">
    <property type="nucleotide sequence ID" value="XM_040911161.1"/>
</dbReference>
<protein>
    <submittedName>
        <fullName evidence="1">Uncharacterized protein</fullName>
    </submittedName>
</protein>
<dbReference type="Proteomes" id="UP000076871">
    <property type="component" value="Unassembled WGS sequence"/>
</dbReference>
<accession>A0A165FZ41</accession>
<keyword evidence="2" id="KW-1185">Reference proteome</keyword>
<dbReference type="GeneID" id="63828190"/>
<reference evidence="1 2" key="1">
    <citation type="journal article" date="2016" name="Mol. Biol. Evol.">
        <title>Comparative Genomics of Early-Diverging Mushroom-Forming Fungi Provides Insights into the Origins of Lignocellulose Decay Capabilities.</title>
        <authorList>
            <person name="Nagy L.G."/>
            <person name="Riley R."/>
            <person name="Tritt A."/>
            <person name="Adam C."/>
            <person name="Daum C."/>
            <person name="Floudas D."/>
            <person name="Sun H."/>
            <person name="Yadav J.S."/>
            <person name="Pangilinan J."/>
            <person name="Larsson K.H."/>
            <person name="Matsuura K."/>
            <person name="Barry K."/>
            <person name="Labutti K."/>
            <person name="Kuo R."/>
            <person name="Ohm R.A."/>
            <person name="Bhattacharya S.S."/>
            <person name="Shirouzu T."/>
            <person name="Yoshinaga Y."/>
            <person name="Martin F.M."/>
            <person name="Grigoriev I.V."/>
            <person name="Hibbett D.S."/>
        </authorList>
    </citation>
    <scope>NUCLEOTIDE SEQUENCE [LARGE SCALE GENOMIC DNA]</scope>
    <source>
        <strain evidence="1 2">93-53</strain>
    </source>
</reference>
<gene>
    <name evidence="1" type="ORF">LAESUDRAFT_741859</name>
</gene>
<evidence type="ECO:0000313" key="2">
    <source>
        <dbReference type="Proteomes" id="UP000076871"/>
    </source>
</evidence>
<dbReference type="OrthoDB" id="5424209at2759"/>
<dbReference type="AlphaFoldDB" id="A0A165FZ41"/>
<name>A0A165FZ41_9APHY</name>